<evidence type="ECO:0000256" key="1">
    <source>
        <dbReference type="ARBA" id="ARBA00022553"/>
    </source>
</evidence>
<dbReference type="SMART" id="SM00448">
    <property type="entry name" value="REC"/>
    <property type="match status" value="1"/>
</dbReference>
<dbReference type="GO" id="GO:0000160">
    <property type="term" value="P:phosphorelay signal transduction system"/>
    <property type="evidence" value="ECO:0007669"/>
    <property type="project" value="InterPro"/>
</dbReference>
<dbReference type="Proteomes" id="UP000014975">
    <property type="component" value="Unassembled WGS sequence"/>
</dbReference>
<dbReference type="PATRIC" id="fig|1121439.3.peg.272"/>
<sequence length="147" mass="16603">MDRTICVVDDDQVVTTYLSHLLRKEYEVLAFNDPEEFLRHCDEAQCCAVVITDYDMPTMSGVEMLRRASAKADVRHKILMTGYRDLNIAVQAINEAQVDYILLKPFDEAGLLDTLTNLMKPPKTPNVKSGLLSRDEIEALTGGLRKQ</sequence>
<evidence type="ECO:0000313" key="4">
    <source>
        <dbReference type="EMBL" id="EPR35544.1"/>
    </source>
</evidence>
<evidence type="ECO:0000259" key="3">
    <source>
        <dbReference type="PROSITE" id="PS50110"/>
    </source>
</evidence>
<dbReference type="InterPro" id="IPR011006">
    <property type="entry name" value="CheY-like_superfamily"/>
</dbReference>
<keyword evidence="1 2" id="KW-0597">Phosphoprotein</keyword>
<dbReference type="PROSITE" id="PS50110">
    <property type="entry name" value="RESPONSE_REGULATORY"/>
    <property type="match status" value="1"/>
</dbReference>
<feature type="domain" description="Response regulatory" evidence="3">
    <location>
        <begin position="4"/>
        <end position="119"/>
    </location>
</feature>
<dbReference type="AlphaFoldDB" id="S7UNE7"/>
<comment type="caution">
    <text evidence="4">The sequence shown here is derived from an EMBL/GenBank/DDBJ whole genome shotgun (WGS) entry which is preliminary data.</text>
</comment>
<dbReference type="STRING" id="1121439.dsat_1885"/>
<dbReference type="eggNOG" id="COG3437">
    <property type="taxonomic scope" value="Bacteria"/>
</dbReference>
<dbReference type="Gene3D" id="3.40.50.2300">
    <property type="match status" value="1"/>
</dbReference>
<dbReference type="OrthoDB" id="9803649at2"/>
<keyword evidence="5" id="KW-1185">Reference proteome</keyword>
<gene>
    <name evidence="4" type="ORF">dsat_1885</name>
</gene>
<dbReference type="Pfam" id="PF00072">
    <property type="entry name" value="Response_reg"/>
    <property type="match status" value="1"/>
</dbReference>
<dbReference type="PANTHER" id="PTHR44591:SF3">
    <property type="entry name" value="RESPONSE REGULATORY DOMAIN-CONTAINING PROTEIN"/>
    <property type="match status" value="1"/>
</dbReference>
<evidence type="ECO:0000256" key="2">
    <source>
        <dbReference type="PROSITE-ProRule" id="PRU00169"/>
    </source>
</evidence>
<evidence type="ECO:0000313" key="5">
    <source>
        <dbReference type="Proteomes" id="UP000014975"/>
    </source>
</evidence>
<dbReference type="InterPro" id="IPR001789">
    <property type="entry name" value="Sig_transdc_resp-reg_receiver"/>
</dbReference>
<proteinExistence type="predicted"/>
<dbReference type="RefSeq" id="WP_020885771.1">
    <property type="nucleotide sequence ID" value="NZ_ATHI01000003.1"/>
</dbReference>
<reference evidence="4 5" key="1">
    <citation type="journal article" date="2013" name="Genome Announc.">
        <title>Draft genome sequences for three mercury-methylating, sulfate-reducing bacteria.</title>
        <authorList>
            <person name="Brown S.D."/>
            <person name="Hurt R.A.Jr."/>
            <person name="Gilmour C.C."/>
            <person name="Elias D.A."/>
        </authorList>
    </citation>
    <scope>NUCLEOTIDE SEQUENCE [LARGE SCALE GENOMIC DNA]</scope>
    <source>
        <strain evidence="4 5">DSM 16529</strain>
    </source>
</reference>
<accession>S7UNE7</accession>
<name>S7UNE7_9BACT</name>
<organism evidence="4 5">
    <name type="scientific">Alkalidesulfovibrio alkalitolerans DSM 16529</name>
    <dbReference type="NCBI Taxonomy" id="1121439"/>
    <lineage>
        <taxon>Bacteria</taxon>
        <taxon>Pseudomonadati</taxon>
        <taxon>Thermodesulfobacteriota</taxon>
        <taxon>Desulfovibrionia</taxon>
        <taxon>Desulfovibrionales</taxon>
        <taxon>Desulfovibrionaceae</taxon>
        <taxon>Alkalidesulfovibrio</taxon>
    </lineage>
</organism>
<dbReference type="SUPFAM" id="SSF52172">
    <property type="entry name" value="CheY-like"/>
    <property type="match status" value="1"/>
</dbReference>
<protein>
    <submittedName>
        <fullName evidence="4">Response regulator receiver protein</fullName>
    </submittedName>
</protein>
<dbReference type="PANTHER" id="PTHR44591">
    <property type="entry name" value="STRESS RESPONSE REGULATOR PROTEIN 1"/>
    <property type="match status" value="1"/>
</dbReference>
<dbReference type="InterPro" id="IPR050595">
    <property type="entry name" value="Bact_response_regulator"/>
</dbReference>
<dbReference type="EMBL" id="ATHI01000003">
    <property type="protein sequence ID" value="EPR35544.1"/>
    <property type="molecule type" value="Genomic_DNA"/>
</dbReference>
<feature type="modified residue" description="4-aspartylphosphate" evidence="2">
    <location>
        <position position="53"/>
    </location>
</feature>